<feature type="chain" id="PRO_5034131326" evidence="1">
    <location>
        <begin position="27"/>
        <end position="149"/>
    </location>
</feature>
<sequence length="149" mass="16264">TKVPREQMLAGALGLLLLAGPWGAVGTPVAPRDDLWVLRTPLHSQTKALGAICQRARPRSCCLQSAALFLRCHHTLKIFFSPRCGFHLHRWHFGRARPSLSAWCDTTAASLTFFFFAHLGASVSCAKVLRVSKPSPAPWGASSGTMQQE</sequence>
<reference evidence="2" key="2">
    <citation type="submission" date="2025-08" db="UniProtKB">
        <authorList>
            <consortium name="Ensembl"/>
        </authorList>
    </citation>
    <scope>IDENTIFICATION</scope>
</reference>
<dbReference type="AlphaFoldDB" id="A0A8B9SYI0"/>
<name>A0A8B9SYI0_ANAPL</name>
<evidence type="ECO:0000313" key="2">
    <source>
        <dbReference type="Ensembl" id="ENSAPLP00020013258.1"/>
    </source>
</evidence>
<proteinExistence type="predicted"/>
<feature type="signal peptide" evidence="1">
    <location>
        <begin position="1"/>
        <end position="26"/>
    </location>
</feature>
<dbReference type="Proteomes" id="UP000694400">
    <property type="component" value="Chromosome 8"/>
</dbReference>
<dbReference type="Ensembl" id="ENSAPLT00020014281.1">
    <property type="protein sequence ID" value="ENSAPLP00020013258.1"/>
    <property type="gene ID" value="ENSAPLG00020009728.1"/>
</dbReference>
<evidence type="ECO:0000256" key="1">
    <source>
        <dbReference type="SAM" id="SignalP"/>
    </source>
</evidence>
<evidence type="ECO:0000313" key="3">
    <source>
        <dbReference type="Proteomes" id="UP000694400"/>
    </source>
</evidence>
<protein>
    <submittedName>
        <fullName evidence="2">Uncharacterized protein</fullName>
    </submittedName>
</protein>
<keyword evidence="1" id="KW-0732">Signal</keyword>
<reference evidence="2" key="3">
    <citation type="submission" date="2025-09" db="UniProtKB">
        <authorList>
            <consortium name="Ensembl"/>
        </authorList>
    </citation>
    <scope>IDENTIFICATION</scope>
</reference>
<organism evidence="2 3">
    <name type="scientific">Anas platyrhynchos</name>
    <name type="common">Mallard</name>
    <name type="synonym">Anas boschas</name>
    <dbReference type="NCBI Taxonomy" id="8839"/>
    <lineage>
        <taxon>Eukaryota</taxon>
        <taxon>Metazoa</taxon>
        <taxon>Chordata</taxon>
        <taxon>Craniata</taxon>
        <taxon>Vertebrata</taxon>
        <taxon>Euteleostomi</taxon>
        <taxon>Archelosauria</taxon>
        <taxon>Archosauria</taxon>
        <taxon>Dinosauria</taxon>
        <taxon>Saurischia</taxon>
        <taxon>Theropoda</taxon>
        <taxon>Coelurosauria</taxon>
        <taxon>Aves</taxon>
        <taxon>Neognathae</taxon>
        <taxon>Galloanserae</taxon>
        <taxon>Anseriformes</taxon>
        <taxon>Anatidae</taxon>
        <taxon>Anatinae</taxon>
        <taxon>Anas</taxon>
    </lineage>
</organism>
<reference evidence="2" key="1">
    <citation type="submission" date="2019-08" db="EMBL/GenBank/DDBJ databases">
        <title>Three high-quality genomes provides insights into domestication of ducks.</title>
        <authorList>
            <person name="Hou Z.C."/>
            <person name="Zhu F."/>
            <person name="Yin Z.T."/>
            <person name="Zhang F."/>
        </authorList>
    </citation>
    <scope>NUCLEOTIDE SEQUENCE [LARGE SCALE GENOMIC DNA]</scope>
</reference>
<accession>A0A8B9SYI0</accession>